<proteinExistence type="predicted"/>
<name>A0A0P1B8S5_9BASI</name>
<keyword evidence="3" id="KW-1185">Reference proteome</keyword>
<dbReference type="OrthoDB" id="10664177at2759"/>
<reference evidence="3" key="1">
    <citation type="submission" date="2014-09" db="EMBL/GenBank/DDBJ databases">
        <authorList>
            <person name="Sharma Rahul"/>
            <person name="Thines Marco"/>
        </authorList>
    </citation>
    <scope>NUCLEOTIDE SEQUENCE [LARGE SCALE GENOMIC DNA]</scope>
</reference>
<dbReference type="Proteomes" id="UP000054845">
    <property type="component" value="Unassembled WGS sequence"/>
</dbReference>
<feature type="region of interest" description="Disordered" evidence="1">
    <location>
        <begin position="105"/>
        <end position="128"/>
    </location>
</feature>
<evidence type="ECO:0000313" key="3">
    <source>
        <dbReference type="Proteomes" id="UP000054845"/>
    </source>
</evidence>
<accession>A0A0P1B8S5</accession>
<organism evidence="2 3">
    <name type="scientific">Ceraceosorus bombacis</name>
    <dbReference type="NCBI Taxonomy" id="401625"/>
    <lineage>
        <taxon>Eukaryota</taxon>
        <taxon>Fungi</taxon>
        <taxon>Dikarya</taxon>
        <taxon>Basidiomycota</taxon>
        <taxon>Ustilaginomycotina</taxon>
        <taxon>Exobasidiomycetes</taxon>
        <taxon>Ceraceosorales</taxon>
        <taxon>Ceraceosoraceae</taxon>
        <taxon>Ceraceosorus</taxon>
    </lineage>
</organism>
<evidence type="ECO:0000313" key="2">
    <source>
        <dbReference type="EMBL" id="CEH11973.1"/>
    </source>
</evidence>
<dbReference type="AlphaFoldDB" id="A0A0P1B8S5"/>
<evidence type="ECO:0000256" key="1">
    <source>
        <dbReference type="SAM" id="MobiDB-lite"/>
    </source>
</evidence>
<sequence length="128" mass="14276">MLLVALPLKGRPQQLQLILPGSTQAKQLVWGNKILESKQTTTGWAKDPDRPSSYLAYLFACLNIEDVQVLPLCLLPDWCGAKELHTIKHMFIMACRGIMRLANTSPGSAAPNVEPAHRPDEEEEENKK</sequence>
<dbReference type="EMBL" id="CCYA01000089">
    <property type="protein sequence ID" value="CEH11973.1"/>
    <property type="molecule type" value="Genomic_DNA"/>
</dbReference>
<feature type="compositionally biased region" description="Basic and acidic residues" evidence="1">
    <location>
        <begin position="115"/>
        <end position="128"/>
    </location>
</feature>
<protein>
    <submittedName>
        <fullName evidence="2">Uncharacterized protein</fullName>
    </submittedName>
</protein>